<dbReference type="FunFam" id="3.40.50.1580:FF:000010">
    <property type="entry name" value="Purine nucleoside phosphorylase"/>
    <property type="match status" value="1"/>
</dbReference>
<comment type="function">
    <text evidence="1">The purine nucleoside phosphorylases catalyze the phosphorolytic breakdown of the N-glycosidic bond in the beta-(deoxy)ribonucleoside molecules, with the formation of the corresponding free purine bases and pentose-1-phosphate. Cleaves guanosine, inosine, 2'-deoxyguanosine and 2'-deoxyinosine.</text>
</comment>
<feature type="binding site" evidence="10">
    <location>
        <position position="234"/>
    </location>
    <ligand>
        <name>a purine D-ribonucleoside</name>
        <dbReference type="ChEBI" id="CHEBI:142355"/>
    </ligand>
</feature>
<evidence type="ECO:0000256" key="10">
    <source>
        <dbReference type="PIRSR" id="PIRSR000477-2"/>
    </source>
</evidence>
<evidence type="ECO:0000256" key="9">
    <source>
        <dbReference type="PIRNR" id="PIRNR000477"/>
    </source>
</evidence>
<feature type="binding site" evidence="10">
    <location>
        <position position="211"/>
    </location>
    <ligand>
        <name>phosphate</name>
        <dbReference type="ChEBI" id="CHEBI:43474"/>
    </ligand>
</feature>
<gene>
    <name evidence="12" type="ORF">GH741_12670</name>
</gene>
<dbReference type="OrthoDB" id="1523230at2"/>
<dbReference type="PIRSF" id="PIRSF000477">
    <property type="entry name" value="PurNPase"/>
    <property type="match status" value="1"/>
</dbReference>
<feature type="binding site" evidence="10">
    <location>
        <position position="29"/>
    </location>
    <ligand>
        <name>phosphate</name>
        <dbReference type="ChEBI" id="CHEBI:43474"/>
    </ligand>
</feature>
<dbReference type="GO" id="GO:0009116">
    <property type="term" value="P:nucleoside metabolic process"/>
    <property type="evidence" value="ECO:0007669"/>
    <property type="project" value="InterPro"/>
</dbReference>
<dbReference type="NCBIfam" id="TIGR01700">
    <property type="entry name" value="PNPH"/>
    <property type="match status" value="1"/>
</dbReference>
<dbReference type="EMBL" id="WJNG01000010">
    <property type="protein sequence ID" value="MRH43533.1"/>
    <property type="molecule type" value="Genomic_DNA"/>
</dbReference>
<dbReference type="EC" id="2.4.2.1" evidence="9"/>
<evidence type="ECO:0000256" key="1">
    <source>
        <dbReference type="ARBA" id="ARBA00002678"/>
    </source>
</evidence>
<feature type="binding site" evidence="10">
    <location>
        <position position="112"/>
    </location>
    <ligand>
        <name>phosphate</name>
        <dbReference type="ChEBI" id="CHEBI:43474"/>
    </ligand>
</feature>
<evidence type="ECO:0000256" key="7">
    <source>
        <dbReference type="ARBA" id="ARBA00022679"/>
    </source>
</evidence>
<evidence type="ECO:0000256" key="3">
    <source>
        <dbReference type="ARBA" id="ARBA00006751"/>
    </source>
</evidence>
<evidence type="ECO:0000256" key="5">
    <source>
        <dbReference type="ARBA" id="ARBA00022553"/>
    </source>
</evidence>
<comment type="pathway">
    <text evidence="2 9">Purine metabolism; purine nucleoside salvage.</text>
</comment>
<evidence type="ECO:0000256" key="2">
    <source>
        <dbReference type="ARBA" id="ARBA00005058"/>
    </source>
</evidence>
<dbReference type="AlphaFoldDB" id="A0A6A8DCY0"/>
<dbReference type="InterPro" id="IPR000845">
    <property type="entry name" value="Nucleoside_phosphorylase_d"/>
</dbReference>
<feature type="binding site" evidence="10">
    <location>
        <position position="60"/>
    </location>
    <ligand>
        <name>phosphate</name>
        <dbReference type="ChEBI" id="CHEBI:43474"/>
    </ligand>
</feature>
<dbReference type="InterPro" id="IPR011268">
    <property type="entry name" value="Purine_phosphorylase"/>
</dbReference>
<comment type="similarity">
    <text evidence="3 9">Belongs to the PNP/MTAP phosphorylase family.</text>
</comment>
<evidence type="ECO:0000256" key="6">
    <source>
        <dbReference type="ARBA" id="ARBA00022676"/>
    </source>
</evidence>
<dbReference type="Proteomes" id="UP000799092">
    <property type="component" value="Unassembled WGS sequence"/>
</dbReference>
<comment type="catalytic activity">
    <reaction evidence="8">
        <text>a purine 2'-deoxy-D-ribonucleoside + phosphate = a purine nucleobase + 2-deoxy-alpha-D-ribose 1-phosphate</text>
        <dbReference type="Rhea" id="RHEA:36431"/>
        <dbReference type="ChEBI" id="CHEBI:26386"/>
        <dbReference type="ChEBI" id="CHEBI:43474"/>
        <dbReference type="ChEBI" id="CHEBI:57259"/>
        <dbReference type="ChEBI" id="CHEBI:142361"/>
        <dbReference type="EC" id="2.4.2.1"/>
    </reaction>
</comment>
<evidence type="ECO:0000256" key="8">
    <source>
        <dbReference type="ARBA" id="ARBA00048556"/>
    </source>
</evidence>
<name>A0A6A8DCY0_9BACI</name>
<sequence length="276" mass="29768">MNIELIKTASSFISEKIDQEPKVGLILGSGLGMLADEIENPVKIKYSEIPGFPTSTVEGHAGQLVIGSLKGLPVLAMQGRFHFYEGYGLDQVTFPVRVMRDLGIETMVVTNAAGAVNPSLEPGDLMLITDHINNTGANPLIGSNDSALGVRFPDMSTAYSPQLQQLARTVAENLNLPLREGVYVWNSGPSYETPAEIRMLQQIGGDAVGMSTVPEVIVARHAGMDVVGISCISNMAAGILDQPLSHDEVIETTERVREQFLSFVKELVANFSKKLD</sequence>
<dbReference type="NCBIfam" id="NF006054">
    <property type="entry name" value="PRK08202.1"/>
    <property type="match status" value="1"/>
</dbReference>
<evidence type="ECO:0000259" key="11">
    <source>
        <dbReference type="Pfam" id="PF01048"/>
    </source>
</evidence>
<dbReference type="PANTHER" id="PTHR11904:SF9">
    <property type="entry name" value="PURINE NUCLEOSIDE PHOSPHORYLASE-RELATED"/>
    <property type="match status" value="1"/>
</dbReference>
<dbReference type="GO" id="GO:0004731">
    <property type="term" value="F:purine-nucleoside phosphorylase activity"/>
    <property type="evidence" value="ECO:0007669"/>
    <property type="project" value="UniProtKB-EC"/>
</dbReference>
<comment type="subunit">
    <text evidence="4">Homotrimer.</text>
</comment>
<dbReference type="UniPathway" id="UPA00606"/>
<dbReference type="RefSeq" id="WP_153737163.1">
    <property type="nucleotide sequence ID" value="NZ_WJNG01000010.1"/>
</dbReference>
<reference evidence="12" key="1">
    <citation type="submission" date="2019-11" db="EMBL/GenBank/DDBJ databases">
        <authorList>
            <person name="Li J."/>
        </authorList>
    </citation>
    <scope>NUCLEOTIDE SEQUENCE</scope>
    <source>
        <strain evidence="12">B6B</strain>
    </source>
</reference>
<keyword evidence="6 9" id="KW-0328">Glycosyltransferase</keyword>
<feature type="binding site" evidence="10">
    <location>
        <begin position="80"/>
        <end position="82"/>
    </location>
    <ligand>
        <name>phosphate</name>
        <dbReference type="ChEBI" id="CHEBI:43474"/>
    </ligand>
</feature>
<keyword evidence="5" id="KW-0597">Phosphoprotein</keyword>
<dbReference type="NCBIfam" id="TIGR01697">
    <property type="entry name" value="PNPH-PUNA-XAPA"/>
    <property type="match status" value="1"/>
</dbReference>
<feature type="binding site" evidence="10">
    <location>
        <position position="192"/>
    </location>
    <ligand>
        <name>a purine D-ribonucleoside</name>
        <dbReference type="ChEBI" id="CHEBI:142355"/>
    </ligand>
</feature>
<keyword evidence="13" id="KW-1185">Reference proteome</keyword>
<accession>A0A6A8DCY0</accession>
<dbReference type="GO" id="GO:0005737">
    <property type="term" value="C:cytoplasm"/>
    <property type="evidence" value="ECO:0007669"/>
    <property type="project" value="TreeGrafter"/>
</dbReference>
<dbReference type="CDD" id="cd09009">
    <property type="entry name" value="PNP-EcPNPII_like"/>
    <property type="match status" value="1"/>
</dbReference>
<dbReference type="InterPro" id="IPR035994">
    <property type="entry name" value="Nucleoside_phosphorylase_sf"/>
</dbReference>
<comment type="caution">
    <text evidence="12">The sequence shown here is derived from an EMBL/GenBank/DDBJ whole genome shotgun (WGS) entry which is preliminary data.</text>
</comment>
<proteinExistence type="inferred from homology"/>
<evidence type="ECO:0000313" key="13">
    <source>
        <dbReference type="Proteomes" id="UP000799092"/>
    </source>
</evidence>
<dbReference type="Pfam" id="PF01048">
    <property type="entry name" value="PNP_UDP_1"/>
    <property type="match status" value="1"/>
</dbReference>
<protein>
    <recommendedName>
        <fullName evidence="9">Purine nucleoside phosphorylase</fullName>
        <ecNumber evidence="9">2.4.2.1</ecNumber>
    </recommendedName>
    <alternativeName>
        <fullName evidence="9">Inosine-guanosine phosphorylase</fullName>
    </alternativeName>
</protein>
<dbReference type="InterPro" id="IPR011270">
    <property type="entry name" value="Pur_Nuc_Pase_Ino/Guo-sp"/>
</dbReference>
<evidence type="ECO:0000313" key="12">
    <source>
        <dbReference type="EMBL" id="MRH43533.1"/>
    </source>
</evidence>
<keyword evidence="7 9" id="KW-0808">Transferase</keyword>
<organism evidence="12 13">
    <name type="scientific">Aquibacillus halophilus</name>
    <dbReference type="NCBI Taxonomy" id="930132"/>
    <lineage>
        <taxon>Bacteria</taxon>
        <taxon>Bacillati</taxon>
        <taxon>Bacillota</taxon>
        <taxon>Bacilli</taxon>
        <taxon>Bacillales</taxon>
        <taxon>Bacillaceae</taxon>
        <taxon>Aquibacillus</taxon>
    </lineage>
</organism>
<dbReference type="Gene3D" id="3.40.50.1580">
    <property type="entry name" value="Nucleoside phosphorylase domain"/>
    <property type="match status" value="1"/>
</dbReference>
<dbReference type="SUPFAM" id="SSF53167">
    <property type="entry name" value="Purine and uridine phosphorylases"/>
    <property type="match status" value="1"/>
</dbReference>
<feature type="domain" description="Nucleoside phosphorylase" evidence="11">
    <location>
        <begin position="22"/>
        <end position="269"/>
    </location>
</feature>
<evidence type="ECO:0000256" key="4">
    <source>
        <dbReference type="ARBA" id="ARBA00011233"/>
    </source>
</evidence>
<dbReference type="PANTHER" id="PTHR11904">
    <property type="entry name" value="METHYLTHIOADENOSINE/PURINE NUCLEOSIDE PHOSPHORYLASE"/>
    <property type="match status" value="1"/>
</dbReference>